<evidence type="ECO:0000313" key="1">
    <source>
        <dbReference type="EMBL" id="KAG1368395.1"/>
    </source>
</evidence>
<accession>A0A8K0ND90</accession>
<comment type="caution">
    <text evidence="1">The sequence shown here is derived from an EMBL/GenBank/DDBJ whole genome shotgun (WGS) entry which is preliminary data.</text>
</comment>
<protein>
    <submittedName>
        <fullName evidence="1">Uncharacterized protein</fullName>
    </submittedName>
</protein>
<proteinExistence type="predicted"/>
<reference evidence="1" key="1">
    <citation type="journal article" date="2017" name="Gigascience">
        <title>The genome draft of coconut (Cocos nucifera).</title>
        <authorList>
            <person name="Xiao Y."/>
            <person name="Xu P."/>
            <person name="Fan H."/>
            <person name="Baudouin L."/>
            <person name="Xia W."/>
            <person name="Bocs S."/>
            <person name="Xu J."/>
            <person name="Li Q."/>
            <person name="Guo A."/>
            <person name="Zhou L."/>
            <person name="Li J."/>
            <person name="Wu Y."/>
            <person name="Ma Z."/>
            <person name="Armero A."/>
            <person name="Issali A.E."/>
            <person name="Liu N."/>
            <person name="Peng M."/>
            <person name="Yang Y."/>
        </authorList>
    </citation>
    <scope>NUCLEOTIDE SEQUENCE</scope>
    <source>
        <tissue evidence="1">Spear leaf of Hainan Tall coconut</tissue>
    </source>
</reference>
<organism evidence="1 2">
    <name type="scientific">Cocos nucifera</name>
    <name type="common">Coconut palm</name>
    <dbReference type="NCBI Taxonomy" id="13894"/>
    <lineage>
        <taxon>Eukaryota</taxon>
        <taxon>Viridiplantae</taxon>
        <taxon>Streptophyta</taxon>
        <taxon>Embryophyta</taxon>
        <taxon>Tracheophyta</taxon>
        <taxon>Spermatophyta</taxon>
        <taxon>Magnoliopsida</taxon>
        <taxon>Liliopsida</taxon>
        <taxon>Arecaceae</taxon>
        <taxon>Arecoideae</taxon>
        <taxon>Cocoseae</taxon>
        <taxon>Attaleinae</taxon>
        <taxon>Cocos</taxon>
    </lineage>
</organism>
<gene>
    <name evidence="1" type="ORF">COCNU_14G008630</name>
</gene>
<name>A0A8K0ND90_COCNU</name>
<dbReference type="Proteomes" id="UP000797356">
    <property type="component" value="Chromosome 14"/>
</dbReference>
<keyword evidence="2" id="KW-1185">Reference proteome</keyword>
<reference evidence="1" key="2">
    <citation type="submission" date="2019-07" db="EMBL/GenBank/DDBJ databases">
        <authorList>
            <person name="Yang Y."/>
            <person name="Bocs S."/>
            <person name="Baudouin L."/>
        </authorList>
    </citation>
    <scope>NUCLEOTIDE SEQUENCE</scope>
    <source>
        <tissue evidence="1">Spear leaf of Hainan Tall coconut</tissue>
    </source>
</reference>
<dbReference type="OrthoDB" id="658897at2759"/>
<evidence type="ECO:0000313" key="2">
    <source>
        <dbReference type="Proteomes" id="UP000797356"/>
    </source>
</evidence>
<dbReference type="PANTHER" id="PTHR35101:SF12">
    <property type="entry name" value="OS02G0162600 PROTEIN"/>
    <property type="match status" value="1"/>
</dbReference>
<dbReference type="PANTHER" id="PTHR35101">
    <property type="entry name" value="OS02G0162600 PROTEIN"/>
    <property type="match status" value="1"/>
</dbReference>
<dbReference type="AlphaFoldDB" id="A0A8K0ND90"/>
<dbReference type="EMBL" id="CM017885">
    <property type="protein sequence ID" value="KAG1368395.1"/>
    <property type="molecule type" value="Genomic_DNA"/>
</dbReference>
<sequence>MAKSQAYRFATEVAPPQMVSVVRRKVSRILDTIKEEEREVKDNFSSIKSTPSLLFMRELEKSFSVHGQEWPGRNPSTSFT</sequence>